<dbReference type="EMBL" id="NBNE01016830">
    <property type="protein sequence ID" value="OWY93029.1"/>
    <property type="molecule type" value="Genomic_DNA"/>
</dbReference>
<comment type="caution">
    <text evidence="1">The sequence shown here is derived from an EMBL/GenBank/DDBJ whole genome shotgun (WGS) entry which is preliminary data.</text>
</comment>
<reference evidence="2" key="1">
    <citation type="submission" date="2017-03" db="EMBL/GenBank/DDBJ databases">
        <title>Phytopthora megakarya and P. palmivora, two closely related causual agents of cacao black pod achieved similar genome size and gene model numbers by different mechanisms.</title>
        <authorList>
            <person name="Ali S."/>
            <person name="Shao J."/>
            <person name="Larry D.J."/>
            <person name="Kronmiller B."/>
            <person name="Shen D."/>
            <person name="Strem M.D."/>
            <person name="Melnick R.L."/>
            <person name="Guiltinan M.J."/>
            <person name="Tyler B.M."/>
            <person name="Meinhardt L.W."/>
            <person name="Bailey B.A."/>
        </authorList>
    </citation>
    <scope>NUCLEOTIDE SEQUENCE [LARGE SCALE GENOMIC DNA]</scope>
    <source>
        <strain evidence="2">zdho120</strain>
    </source>
</reference>
<proteinExistence type="predicted"/>
<evidence type="ECO:0000313" key="1">
    <source>
        <dbReference type="EMBL" id="OWY93029.1"/>
    </source>
</evidence>
<accession>A0A225ULK4</accession>
<gene>
    <name evidence="1" type="ORF">PHMEG_00037720</name>
</gene>
<dbReference type="STRING" id="4795.A0A225ULK4"/>
<dbReference type="Proteomes" id="UP000198211">
    <property type="component" value="Unassembled WGS sequence"/>
</dbReference>
<name>A0A225ULK4_9STRA</name>
<evidence type="ECO:0000313" key="2">
    <source>
        <dbReference type="Proteomes" id="UP000198211"/>
    </source>
</evidence>
<protein>
    <submittedName>
        <fullName evidence="1">Uncharacterized protein</fullName>
    </submittedName>
</protein>
<feature type="non-terminal residue" evidence="1">
    <location>
        <position position="1"/>
    </location>
</feature>
<dbReference type="OrthoDB" id="129921at2759"/>
<sequence length="270" mass="31005">RDSMDSELCDASNAVARSRRDVARAAKVSLQDDLRRVNILLVAHAEEHQRDVTRVCDLEASSSAALTVRVTAQAACDDAQALLRPATFGADPFCMAIVSARRATSQRRTQAQDHERRLQARLVSLENALSRRRRTARIEVARLERLIDDSDRVYTEHTLTWRRLLGRRVLAERLLASLKAEWKRWYARLYRFRSIPSESSGLHDFLGFEFHSFRVLGWPFVVAFRLGTVCWWRRIDSVCLFYGSCCEACPVRLFVRVVFARIGPGWTHSL</sequence>
<organism evidence="1 2">
    <name type="scientific">Phytophthora megakarya</name>
    <dbReference type="NCBI Taxonomy" id="4795"/>
    <lineage>
        <taxon>Eukaryota</taxon>
        <taxon>Sar</taxon>
        <taxon>Stramenopiles</taxon>
        <taxon>Oomycota</taxon>
        <taxon>Peronosporomycetes</taxon>
        <taxon>Peronosporales</taxon>
        <taxon>Peronosporaceae</taxon>
        <taxon>Phytophthora</taxon>
    </lineage>
</organism>
<keyword evidence="2" id="KW-1185">Reference proteome</keyword>
<dbReference type="AlphaFoldDB" id="A0A225ULK4"/>